<reference evidence="2 3" key="1">
    <citation type="submission" date="2021-05" db="EMBL/GenBank/DDBJ databases">
        <title>The draft genome of Geobacter pelophilus DSM 12255.</title>
        <authorList>
            <person name="Xu Z."/>
            <person name="Masuda Y."/>
            <person name="Itoh H."/>
            <person name="Senoo K."/>
        </authorList>
    </citation>
    <scope>NUCLEOTIDE SEQUENCE [LARGE SCALE GENOMIC DNA]</scope>
    <source>
        <strain evidence="2 3">DSM 12255</strain>
    </source>
</reference>
<gene>
    <name evidence="2" type="ORF">KI809_13230</name>
</gene>
<dbReference type="InterPro" id="IPR012312">
    <property type="entry name" value="Hemerythrin-like"/>
</dbReference>
<feature type="domain" description="Hemerythrin-like" evidence="1">
    <location>
        <begin position="6"/>
        <end position="140"/>
    </location>
</feature>
<dbReference type="PANTHER" id="PTHR39966:SF1">
    <property type="entry name" value="HEMERYTHRIN-LIKE DOMAIN-CONTAINING PROTEIN"/>
    <property type="match status" value="1"/>
</dbReference>
<dbReference type="Pfam" id="PF01814">
    <property type="entry name" value="Hemerythrin"/>
    <property type="match status" value="1"/>
</dbReference>
<comment type="caution">
    <text evidence="2">The sequence shown here is derived from an EMBL/GenBank/DDBJ whole genome shotgun (WGS) entry which is preliminary data.</text>
</comment>
<accession>A0AAW4L3G6</accession>
<dbReference type="CDD" id="cd12108">
    <property type="entry name" value="Hr-like"/>
    <property type="match status" value="1"/>
</dbReference>
<evidence type="ECO:0000313" key="3">
    <source>
        <dbReference type="Proteomes" id="UP000811899"/>
    </source>
</evidence>
<evidence type="ECO:0000259" key="1">
    <source>
        <dbReference type="Pfam" id="PF01814"/>
    </source>
</evidence>
<dbReference type="Gene3D" id="1.20.120.520">
    <property type="entry name" value="nmb1532 protein domain like"/>
    <property type="match status" value="1"/>
</dbReference>
<dbReference type="PANTHER" id="PTHR39966">
    <property type="entry name" value="BLL2471 PROTEIN-RELATED"/>
    <property type="match status" value="1"/>
</dbReference>
<name>A0AAW4L3G6_9BACT</name>
<organism evidence="2 3">
    <name type="scientific">Geoanaerobacter pelophilus</name>
    <dbReference type="NCBI Taxonomy" id="60036"/>
    <lineage>
        <taxon>Bacteria</taxon>
        <taxon>Pseudomonadati</taxon>
        <taxon>Thermodesulfobacteriota</taxon>
        <taxon>Desulfuromonadia</taxon>
        <taxon>Geobacterales</taxon>
        <taxon>Geobacteraceae</taxon>
        <taxon>Geoanaerobacter</taxon>
    </lineage>
</organism>
<proteinExistence type="predicted"/>
<sequence length="182" mass="20664">MKKRATQTLEEEHHIIQKVVGVMAILVEELDKGKELEVGVLRDMVEFMQVFADKCHHGKEEGILFPLLESKGVPVNGCPLGILIHEHQNGRKLVAELGEATGAYARGKPEGHDLLRTSLQGLVSLYPNHIWKEDYLLFPMTDKILNKQEQQDLVEKFELVERSIGLDVHHRFEQLAVTLAEK</sequence>
<keyword evidence="3" id="KW-1185">Reference proteome</keyword>
<protein>
    <submittedName>
        <fullName evidence="2">Hemerythrin domain-containing protein</fullName>
    </submittedName>
</protein>
<dbReference type="EMBL" id="JAHCVJ010000005">
    <property type="protein sequence ID" value="MBT0665264.1"/>
    <property type="molecule type" value="Genomic_DNA"/>
</dbReference>
<dbReference type="GO" id="GO:0005886">
    <property type="term" value="C:plasma membrane"/>
    <property type="evidence" value="ECO:0007669"/>
    <property type="project" value="TreeGrafter"/>
</dbReference>
<evidence type="ECO:0000313" key="2">
    <source>
        <dbReference type="EMBL" id="MBT0665264.1"/>
    </source>
</evidence>
<dbReference type="AlphaFoldDB" id="A0AAW4L3G6"/>
<dbReference type="Proteomes" id="UP000811899">
    <property type="component" value="Unassembled WGS sequence"/>
</dbReference>
<dbReference type="RefSeq" id="WP_214172037.1">
    <property type="nucleotide sequence ID" value="NZ_JAHCVJ010000005.1"/>
</dbReference>